<gene>
    <name evidence="2" type="ORF">ATN88_21300</name>
</gene>
<dbReference type="OrthoDB" id="5912951at2"/>
<comment type="caution">
    <text evidence="2">The sequence shown here is derived from an EMBL/GenBank/DDBJ whole genome shotgun (WGS) entry which is preliminary data.</text>
</comment>
<proteinExistence type="predicted"/>
<dbReference type="AlphaFoldDB" id="A0A135IB63"/>
<keyword evidence="3" id="KW-1185">Reference proteome</keyword>
<dbReference type="EMBL" id="LNTY01000018">
    <property type="protein sequence ID" value="KXF82604.1"/>
    <property type="molecule type" value="Genomic_DNA"/>
</dbReference>
<sequence>MKKRILASLILASVTSAGAYANCIGNVYSMNAGRGHVGFLIDLQEDKKLTGVYVGKDRALKESRSLFSSSAMAYDKVNNRTYYVSVPRPETYHVEGLASDVTTEEFKSLDFHASKSFTNQLAYYDHGSNQNVIVGNIGKNVYRMAFDPSSNSLIASDQSSVFTISTSDGSTTALGDFDNGIKAGGFTSWGDFVFYNNKLLFITNNRTYELDTSTNPVSVKFPAFHFIDFVTAATLDQNNQILVAAKNQNVTGNTNSTWLWRLNPTTGEKVSVGLFPNRISAMATNTQETHNCYDSTVFPSETIVEVTGVSGDTVTEGQNATFTVNFDKELKASKEVTLALKNGTATEGADFRAAVTVKYGDDSENVTLNSTGVKVTIPPGVSSIQVVVATIDDDDDENNETFSLEAWIKDDQSDKASGTATINDNDEPKGACSTGVVLQMSAGGDGAWSYFGVDCGKSDVYFNAAGLYHSSARHTRVSWTTDYGSNSTTDYNRYNGGIRGYVGVTEVKTLKTLTVNGSSVVRDRCYHGDVRGTPLSYVYSGTITIKEDGTQQCYLRLNYDFCDGADNRVRKVATSTSCN</sequence>
<organism evidence="2 3">
    <name type="scientific">Enterovibrio coralii</name>
    <dbReference type="NCBI Taxonomy" id="294935"/>
    <lineage>
        <taxon>Bacteria</taxon>
        <taxon>Pseudomonadati</taxon>
        <taxon>Pseudomonadota</taxon>
        <taxon>Gammaproteobacteria</taxon>
        <taxon>Vibrionales</taxon>
        <taxon>Vibrionaceae</taxon>
        <taxon>Enterovibrio</taxon>
    </lineage>
</organism>
<dbReference type="RefSeq" id="WP_067412915.1">
    <property type="nucleotide sequence ID" value="NZ_LNTY01000018.1"/>
</dbReference>
<name>A0A135IB63_9GAMM</name>
<evidence type="ECO:0008006" key="4">
    <source>
        <dbReference type="Google" id="ProtNLM"/>
    </source>
</evidence>
<evidence type="ECO:0000313" key="3">
    <source>
        <dbReference type="Proteomes" id="UP000070529"/>
    </source>
</evidence>
<evidence type="ECO:0000313" key="2">
    <source>
        <dbReference type="EMBL" id="KXF82604.1"/>
    </source>
</evidence>
<reference evidence="2 3" key="1">
    <citation type="submission" date="2015-11" db="EMBL/GenBank/DDBJ databases">
        <title>Genomic Taxonomy of the Vibrionaceae.</title>
        <authorList>
            <person name="Gomez-Gil B."/>
            <person name="Enciso-Ibarra J."/>
        </authorList>
    </citation>
    <scope>NUCLEOTIDE SEQUENCE [LARGE SCALE GENOMIC DNA]</scope>
    <source>
        <strain evidence="2 3">CAIM 912</strain>
    </source>
</reference>
<keyword evidence="1" id="KW-0732">Signal</keyword>
<protein>
    <recommendedName>
        <fullName evidence="4">Calx-beta domain-containing protein</fullName>
    </recommendedName>
</protein>
<dbReference type="Proteomes" id="UP000070529">
    <property type="component" value="Unassembled WGS sequence"/>
</dbReference>
<feature type="chain" id="PRO_5007465879" description="Calx-beta domain-containing protein" evidence="1">
    <location>
        <begin position="22"/>
        <end position="579"/>
    </location>
</feature>
<dbReference type="Gene3D" id="2.60.40.2030">
    <property type="match status" value="1"/>
</dbReference>
<dbReference type="SUPFAM" id="SSF63825">
    <property type="entry name" value="YWTD domain"/>
    <property type="match status" value="1"/>
</dbReference>
<feature type="signal peptide" evidence="1">
    <location>
        <begin position="1"/>
        <end position="21"/>
    </location>
</feature>
<accession>A0A135IB63</accession>
<dbReference type="SUPFAM" id="SSF141072">
    <property type="entry name" value="CalX-like"/>
    <property type="match status" value="1"/>
</dbReference>
<dbReference type="InterPro" id="IPR038081">
    <property type="entry name" value="CalX-like_sf"/>
</dbReference>
<evidence type="ECO:0000256" key="1">
    <source>
        <dbReference type="SAM" id="SignalP"/>
    </source>
</evidence>